<dbReference type="Proteomes" id="UP000230971">
    <property type="component" value="Unassembled WGS sequence"/>
</dbReference>
<dbReference type="InterPro" id="IPR036390">
    <property type="entry name" value="WH_DNA-bd_sf"/>
</dbReference>
<dbReference type="EMBL" id="PDKV01000024">
    <property type="protein sequence ID" value="PIB77366.1"/>
    <property type="molecule type" value="Genomic_DNA"/>
</dbReference>
<reference evidence="2 4" key="2">
    <citation type="journal article" date="2017" name="Infect. Genet. Evol.">
        <title>The new phylogeny of the genus Mycobacterium: The old and the news.</title>
        <authorList>
            <person name="Tortoli E."/>
            <person name="Fedrizzi T."/>
            <person name="Meehan C.J."/>
            <person name="Trovato A."/>
            <person name="Grottola A."/>
            <person name="Giacobazzi E."/>
            <person name="Serpini G.F."/>
            <person name="Tagliazucchi S."/>
            <person name="Fabio A."/>
            <person name="Bettua C."/>
            <person name="Bertorelli R."/>
            <person name="Frascaro F."/>
            <person name="De Sanctis V."/>
            <person name="Pecorari M."/>
            <person name="Jousson O."/>
            <person name="Segata N."/>
            <person name="Cirillo D.M."/>
        </authorList>
    </citation>
    <scope>NUCLEOTIDE SEQUENCE [LARGE SCALE GENOMIC DNA]</scope>
    <source>
        <strain evidence="2 4">NCTC 12882</strain>
    </source>
</reference>
<sequence length="209" mass="22867">MSAVKESVGGRRRDVLRVLKAAAAPMSIVAIADELGVHPNTVRFHLDSLLGDKQVEQVTPERKGPGRPAQMFRATRQMDRGGPRRYRLLAEILAMGLTAEGDAAGKALAAGRAWGRQLQRRGRTRKSVEHLIDVLDELGFAPERRGRKQIGLRHCPFLEMAEARAGVVCPIHLGLMQGALENWSAPVTVERLDAFAEPDLCMAHLGAAR</sequence>
<dbReference type="AlphaFoldDB" id="A0A1X1RTQ5"/>
<dbReference type="EMBL" id="LQOM01000022">
    <property type="protein sequence ID" value="ORV15398.1"/>
    <property type="molecule type" value="Genomic_DNA"/>
</dbReference>
<name>A0A1X1RTQ5_MYCCE</name>
<protein>
    <submittedName>
        <fullName evidence="1">Transcriptional regulator</fullName>
    </submittedName>
</protein>
<evidence type="ECO:0000313" key="1">
    <source>
        <dbReference type="EMBL" id="ORV15398.1"/>
    </source>
</evidence>
<dbReference type="Gene3D" id="1.10.10.10">
    <property type="entry name" value="Winged helix-like DNA-binding domain superfamily/Winged helix DNA-binding domain"/>
    <property type="match status" value="1"/>
</dbReference>
<dbReference type="Proteomes" id="UP000193907">
    <property type="component" value="Unassembled WGS sequence"/>
</dbReference>
<dbReference type="InterPro" id="IPR036388">
    <property type="entry name" value="WH-like_DNA-bd_sf"/>
</dbReference>
<evidence type="ECO:0000313" key="4">
    <source>
        <dbReference type="Proteomes" id="UP000230971"/>
    </source>
</evidence>
<dbReference type="RefSeq" id="WP_062539200.1">
    <property type="nucleotide sequence ID" value="NZ_BBUN01000088.1"/>
</dbReference>
<dbReference type="SUPFAM" id="SSF46785">
    <property type="entry name" value="Winged helix' DNA-binding domain"/>
    <property type="match status" value="1"/>
</dbReference>
<evidence type="ECO:0000313" key="2">
    <source>
        <dbReference type="EMBL" id="PIB77366.1"/>
    </source>
</evidence>
<dbReference type="Pfam" id="PF12840">
    <property type="entry name" value="HTH_20"/>
    <property type="match status" value="1"/>
</dbReference>
<reference evidence="1 3" key="1">
    <citation type="submission" date="2016-01" db="EMBL/GenBank/DDBJ databases">
        <title>The new phylogeny of the genus Mycobacterium.</title>
        <authorList>
            <person name="Tarcisio F."/>
            <person name="Conor M."/>
            <person name="Antonella G."/>
            <person name="Elisabetta G."/>
            <person name="Giulia F.S."/>
            <person name="Sara T."/>
            <person name="Anna F."/>
            <person name="Clotilde B."/>
            <person name="Roberto B."/>
            <person name="Veronica D.S."/>
            <person name="Fabio R."/>
            <person name="Monica P."/>
            <person name="Olivier J."/>
            <person name="Enrico T."/>
            <person name="Nicola S."/>
        </authorList>
    </citation>
    <scope>NUCLEOTIDE SEQUENCE [LARGE SCALE GENOMIC DNA]</scope>
    <source>
        <strain evidence="1 3">DSM 44243</strain>
    </source>
</reference>
<proteinExistence type="predicted"/>
<evidence type="ECO:0000313" key="3">
    <source>
        <dbReference type="Proteomes" id="UP000193907"/>
    </source>
</evidence>
<organism evidence="1 3">
    <name type="scientific">Mycobacterium celatum</name>
    <dbReference type="NCBI Taxonomy" id="28045"/>
    <lineage>
        <taxon>Bacteria</taxon>
        <taxon>Bacillati</taxon>
        <taxon>Actinomycetota</taxon>
        <taxon>Actinomycetes</taxon>
        <taxon>Mycobacteriales</taxon>
        <taxon>Mycobacteriaceae</taxon>
        <taxon>Mycobacterium</taxon>
    </lineage>
</organism>
<dbReference type="OrthoDB" id="3399802at2"/>
<accession>A0A1X1RTQ5</accession>
<dbReference type="STRING" id="28045.AWB95_07955"/>
<keyword evidence="3" id="KW-1185">Reference proteome</keyword>
<comment type="caution">
    <text evidence="1">The sequence shown here is derived from an EMBL/GenBank/DDBJ whole genome shotgun (WGS) entry which is preliminary data.</text>
</comment>
<gene>
    <name evidence="1" type="ORF">AWB95_07955</name>
    <name evidence="2" type="ORF">CQY23_17490</name>
</gene>